<proteinExistence type="predicted"/>
<sequence>MEAVIIGGGASGRAIARACAAHGIRARLASRSTGFDAAHDDAVPALSGAQVVIDATSIVTARASEAIDFFSRTAGRIGAATKKLGAHYIVLSIVNCDAPGARDYGYYAGKIAQERAAQDTGGALTIVRTTQWHEFPGQVLERLRTGPFCLVPSMRIQPIALDAVADLIAERCLRGPSGALVQACGPEPMTLWEMTGHIPRPGVTRVPLIVPTAYGRAFRDGTLIPGQDVPRIGPAFEDWLKGRAA</sequence>
<dbReference type="AlphaFoldDB" id="A0A853EJ52"/>
<dbReference type="RefSeq" id="WP_179900612.1">
    <property type="nucleotide sequence ID" value="NZ_JACBXV010000087.1"/>
</dbReference>
<dbReference type="InterPro" id="IPR036291">
    <property type="entry name" value="NAD(P)-bd_dom_sf"/>
</dbReference>
<accession>A0A853EJ52</accession>
<evidence type="ECO:0000313" key="1">
    <source>
        <dbReference type="EMBL" id="NYS69328.1"/>
    </source>
</evidence>
<organism evidence="1 2">
    <name type="scientific">Actinomyces bowdenii</name>
    <dbReference type="NCBI Taxonomy" id="131109"/>
    <lineage>
        <taxon>Bacteria</taxon>
        <taxon>Bacillati</taxon>
        <taxon>Actinomycetota</taxon>
        <taxon>Actinomycetes</taxon>
        <taxon>Actinomycetales</taxon>
        <taxon>Actinomycetaceae</taxon>
        <taxon>Actinomyces</taxon>
    </lineage>
</organism>
<comment type="caution">
    <text evidence="1">The sequence shown here is derived from an EMBL/GenBank/DDBJ whole genome shotgun (WGS) entry which is preliminary data.</text>
</comment>
<dbReference type="Gene3D" id="3.40.50.720">
    <property type="entry name" value="NAD(P)-binding Rossmann-like Domain"/>
    <property type="match status" value="1"/>
</dbReference>
<protein>
    <submittedName>
        <fullName evidence="1">NADH(P)-binding protein</fullName>
    </submittedName>
</protein>
<name>A0A853EJ52_9ACTO</name>
<evidence type="ECO:0000313" key="2">
    <source>
        <dbReference type="Proteomes" id="UP000572528"/>
    </source>
</evidence>
<dbReference type="EMBL" id="JACBXV010000087">
    <property type="protein sequence ID" value="NYS69328.1"/>
    <property type="molecule type" value="Genomic_DNA"/>
</dbReference>
<gene>
    <name evidence="1" type="ORF">HZZ05_07305</name>
</gene>
<reference evidence="1 2" key="1">
    <citation type="submission" date="2020-07" db="EMBL/GenBank/DDBJ databases">
        <title>MOT database genomes.</title>
        <authorList>
            <person name="Joseph S."/>
            <person name="Aduse-Opoku J."/>
            <person name="Hashim A."/>
            <person name="Wade W."/>
            <person name="Curtis M."/>
        </authorList>
    </citation>
    <scope>NUCLEOTIDE SEQUENCE [LARGE SCALE GENOMIC DNA]</scope>
    <source>
        <strain evidence="1 2">WMus004</strain>
    </source>
</reference>
<dbReference type="Proteomes" id="UP000572528">
    <property type="component" value="Unassembled WGS sequence"/>
</dbReference>
<dbReference type="SUPFAM" id="SSF51735">
    <property type="entry name" value="NAD(P)-binding Rossmann-fold domains"/>
    <property type="match status" value="1"/>
</dbReference>